<reference evidence="1 2" key="1">
    <citation type="submission" date="2016-08" db="EMBL/GenBank/DDBJ databases">
        <authorList>
            <person name="Varghese N."/>
            <person name="Submissions Spin"/>
        </authorList>
    </citation>
    <scope>NUCLEOTIDE SEQUENCE [LARGE SCALE GENOMIC DNA]</scope>
    <source>
        <strain evidence="1 2">HL-109</strain>
    </source>
</reference>
<evidence type="ECO:0000313" key="2">
    <source>
        <dbReference type="Proteomes" id="UP000182800"/>
    </source>
</evidence>
<sequence>LRSVWLNVAIDPKSRLSSYPKALTIIDHARCHLSRELPGYMRPAIWVHADKVALSATGKTDEKLLLSKVAAAAAESSEYSFTITGDGEVVPIAEVQHV</sequence>
<evidence type="ECO:0000313" key="1">
    <source>
        <dbReference type="EMBL" id="SCC80171.1"/>
    </source>
</evidence>
<comment type="caution">
    <text evidence="1">The sequence shown here is derived from an EMBL/GenBank/DDBJ whole genome shotgun (WGS) entry which is preliminary data.</text>
</comment>
<gene>
    <name evidence="1" type="ORF">GA0071312_1308</name>
</gene>
<accession>A0ABY0K7H0</accession>
<protein>
    <submittedName>
        <fullName evidence="1">Uncharacterized protein</fullName>
    </submittedName>
</protein>
<dbReference type="Gene3D" id="3.30.300.30">
    <property type="match status" value="1"/>
</dbReference>
<dbReference type="Proteomes" id="UP000182800">
    <property type="component" value="Unassembled WGS sequence"/>
</dbReference>
<dbReference type="RefSeq" id="WP_238947140.1">
    <property type="nucleotide sequence ID" value="NZ_FMBM01000002.1"/>
</dbReference>
<feature type="non-terminal residue" evidence="1">
    <location>
        <position position="1"/>
    </location>
</feature>
<dbReference type="InterPro" id="IPR045851">
    <property type="entry name" value="AMP-bd_C_sf"/>
</dbReference>
<name>A0ABY0K7H0_9HYPH</name>
<organism evidence="1 2">
    <name type="scientific">Saliniramus fredricksonii</name>
    <dbReference type="NCBI Taxonomy" id="1653334"/>
    <lineage>
        <taxon>Bacteria</taxon>
        <taxon>Pseudomonadati</taxon>
        <taxon>Pseudomonadota</taxon>
        <taxon>Alphaproteobacteria</taxon>
        <taxon>Hyphomicrobiales</taxon>
        <taxon>Salinarimonadaceae</taxon>
        <taxon>Saliniramus</taxon>
    </lineage>
</organism>
<keyword evidence="2" id="KW-1185">Reference proteome</keyword>
<proteinExistence type="predicted"/>
<dbReference type="EMBL" id="FMBM01000002">
    <property type="protein sequence ID" value="SCC80171.1"/>
    <property type="molecule type" value="Genomic_DNA"/>
</dbReference>
<dbReference type="SUPFAM" id="SSF56801">
    <property type="entry name" value="Acetyl-CoA synthetase-like"/>
    <property type="match status" value="1"/>
</dbReference>